<feature type="transmembrane region" description="Helical" evidence="2">
    <location>
        <begin position="453"/>
        <end position="471"/>
    </location>
</feature>
<keyword evidence="2" id="KW-0472">Membrane</keyword>
<protein>
    <submittedName>
        <fullName evidence="3">Glycosyltransferase</fullName>
    </submittedName>
</protein>
<organism evidence="3 4">
    <name type="scientific">Pseudoscardovia radai</name>
    <dbReference type="NCBI Taxonomy" id="987066"/>
    <lineage>
        <taxon>Bacteria</taxon>
        <taxon>Bacillati</taxon>
        <taxon>Actinomycetota</taxon>
        <taxon>Actinomycetes</taxon>
        <taxon>Bifidobacteriales</taxon>
        <taxon>Bifidobacteriaceae</taxon>
        <taxon>Pseudoscardovia</taxon>
    </lineage>
</organism>
<dbReference type="Proteomes" id="UP000216725">
    <property type="component" value="Unassembled WGS sequence"/>
</dbReference>
<feature type="compositionally biased region" description="Polar residues" evidence="1">
    <location>
        <begin position="1"/>
        <end position="16"/>
    </location>
</feature>
<dbReference type="OrthoDB" id="2062742at2"/>
<evidence type="ECO:0000313" key="4">
    <source>
        <dbReference type="Proteomes" id="UP000216725"/>
    </source>
</evidence>
<feature type="transmembrane region" description="Helical" evidence="2">
    <location>
        <begin position="421"/>
        <end position="441"/>
    </location>
</feature>
<feature type="transmembrane region" description="Helical" evidence="2">
    <location>
        <begin position="477"/>
        <end position="496"/>
    </location>
</feature>
<feature type="transmembrane region" description="Helical" evidence="2">
    <location>
        <begin position="654"/>
        <end position="671"/>
    </location>
</feature>
<feature type="transmembrane region" description="Helical" evidence="2">
    <location>
        <begin position="522"/>
        <end position="551"/>
    </location>
</feature>
<keyword evidence="4" id="KW-1185">Reference proteome</keyword>
<feature type="region of interest" description="Disordered" evidence="1">
    <location>
        <begin position="1"/>
        <end position="20"/>
    </location>
</feature>
<keyword evidence="2" id="KW-1133">Transmembrane helix</keyword>
<feature type="transmembrane region" description="Helical" evidence="2">
    <location>
        <begin position="566"/>
        <end position="586"/>
    </location>
</feature>
<evidence type="ECO:0000313" key="3">
    <source>
        <dbReference type="EMBL" id="OZG52324.1"/>
    </source>
</evidence>
<dbReference type="EMBL" id="MWWR01000004">
    <property type="protein sequence ID" value="OZG52324.1"/>
    <property type="molecule type" value="Genomic_DNA"/>
</dbReference>
<feature type="transmembrane region" description="Helical" evidence="2">
    <location>
        <begin position="710"/>
        <end position="729"/>
    </location>
</feature>
<gene>
    <name evidence="3" type="ORF">PSRA_0513</name>
</gene>
<dbReference type="GO" id="GO:0016740">
    <property type="term" value="F:transferase activity"/>
    <property type="evidence" value="ECO:0007669"/>
    <property type="project" value="UniProtKB-KW"/>
</dbReference>
<feature type="transmembrane region" description="Helical" evidence="2">
    <location>
        <begin position="26"/>
        <end position="49"/>
    </location>
</feature>
<evidence type="ECO:0000256" key="1">
    <source>
        <dbReference type="SAM" id="MobiDB-lite"/>
    </source>
</evidence>
<feature type="transmembrane region" description="Helical" evidence="2">
    <location>
        <begin position="251"/>
        <end position="273"/>
    </location>
</feature>
<name>A0A261EZM6_9BIFI</name>
<sequence>MSKTAHTSQPPRSNTPALRRQHRRTAVLWLVALLVIAGLEVGVFNLGHWRTTHVPAVTMGSPVFGGGITIPSPGDADDTADDGAADTAADAASTTFTITDPDTATIDIPVRDAATGGATEIASIRLSPAASIPVSQAASHANDTASWTSATASFYTADTDTALDSEAQADAEEEADATRNTDDLTWRSLSDGVWSDPDNTLTYTSIPETQYTLAGQKSDENRYSTWLRISFENEYAGSTVSLASYEVNPTIPFSISFSRIAVMLVIAAFVICFRPGSVLWRRRLDITTRGHKAATGAAIAITAVVMLLVTQATGGMFKVQGVSYGWGFDHWFDPLQYQRLGEALLNGHLWLDLPIDNTLQSMSNPYNYAARQSLNEATGAVYFWDHAYFQGHYYSYFGVVPAVLLFAPFEALTGRWLPNWAASWVLGVAFAAFAIPMTMRFIQRFFPRVSQALAWLCALTMLVANSAWYYLFTPSFYGIPVLASMAATAAGLYFWIGARRDATTGAWAGCTPGATRVSAWRVVLGCVLMALNFGCRPQFLVFVLFAFPIFWDEIRHSHQIFSRASWRLSCAIVLAFLAVIVPLLAYNAARFGSPLDVGSNYNLTAFDMTSQRPSRALMPIALLMQLLQPAAFGGSFPFIETVDNALPLPCEPSLGGFLALVPFALVALFFWMERRRLKERHVWALTAICVAGAAAVLLLDTMTAGVNNRYYGDFGMLLAFAAIAVACCLEESLRLPVAQESIHDASAAEGAESAEDAEASADDAAATATAADPRLLPAFRTGYAPARLAAFAAAAAVLFSLIMVFGGMFATGRYDALPSTNPFLFSYVKSWFLGLTM</sequence>
<comment type="caution">
    <text evidence="3">The sequence shown here is derived from an EMBL/GenBank/DDBJ whole genome shotgun (WGS) entry which is preliminary data.</text>
</comment>
<dbReference type="RefSeq" id="WP_143516306.1">
    <property type="nucleotide sequence ID" value="NZ_MWWR01000004.1"/>
</dbReference>
<keyword evidence="3" id="KW-0808">Transferase</keyword>
<proteinExistence type="predicted"/>
<dbReference type="AlphaFoldDB" id="A0A261EZM6"/>
<reference evidence="3 4" key="1">
    <citation type="journal article" date="2017" name="BMC Genomics">
        <title>Comparative genomic and phylogenomic analyses of the Bifidobacteriaceae family.</title>
        <authorList>
            <person name="Lugli G.A."/>
            <person name="Milani C."/>
            <person name="Turroni F."/>
            <person name="Duranti S."/>
            <person name="Mancabelli L."/>
            <person name="Mangifesta M."/>
            <person name="Ferrario C."/>
            <person name="Modesto M."/>
            <person name="Mattarelli P."/>
            <person name="Jiri K."/>
            <person name="van Sinderen D."/>
            <person name="Ventura M."/>
        </authorList>
    </citation>
    <scope>NUCLEOTIDE SEQUENCE [LARGE SCALE GENOMIC DNA]</scope>
    <source>
        <strain evidence="3 4">DSM 24742</strain>
    </source>
</reference>
<feature type="transmembrane region" description="Helical" evidence="2">
    <location>
        <begin position="683"/>
        <end position="704"/>
    </location>
</feature>
<keyword evidence="2" id="KW-0812">Transmembrane</keyword>
<accession>A0A261EZM6</accession>
<feature type="transmembrane region" description="Helical" evidence="2">
    <location>
        <begin position="788"/>
        <end position="810"/>
    </location>
</feature>
<feature type="transmembrane region" description="Helical" evidence="2">
    <location>
        <begin position="393"/>
        <end position="409"/>
    </location>
</feature>
<evidence type="ECO:0000256" key="2">
    <source>
        <dbReference type="SAM" id="Phobius"/>
    </source>
</evidence>